<accession>A0ABC8S974</accession>
<dbReference type="CDD" id="cd14704">
    <property type="entry name" value="bZIP_HY5-like"/>
    <property type="match status" value="1"/>
</dbReference>
<keyword evidence="6" id="KW-0804">Transcription</keyword>
<name>A0ABC8S974_9AQUA</name>
<dbReference type="PANTHER" id="PTHR47416">
    <property type="entry name" value="BASIC-LEUCINE ZIPPER TRANSCRIPTION FACTOR F-RELATED"/>
    <property type="match status" value="1"/>
</dbReference>
<protein>
    <recommendedName>
        <fullName evidence="11">BZIP domain-containing protein</fullName>
    </recommendedName>
</protein>
<evidence type="ECO:0000313" key="13">
    <source>
        <dbReference type="Proteomes" id="UP001642360"/>
    </source>
</evidence>
<comment type="subcellular location">
    <subcellularLocation>
        <location evidence="2">Endoplasmic reticulum membrane</location>
        <topology evidence="2">Single-pass membrane protein</topology>
    </subcellularLocation>
    <subcellularLocation>
        <location evidence="1">Nucleus</location>
    </subcellularLocation>
</comment>
<dbReference type="EMBL" id="CAUOFW020002281">
    <property type="protein sequence ID" value="CAK9152696.1"/>
    <property type="molecule type" value="Genomic_DNA"/>
</dbReference>
<keyword evidence="10" id="KW-0812">Transmembrane</keyword>
<comment type="caution">
    <text evidence="12">The sequence shown here is derived from an EMBL/GenBank/DDBJ whole genome shotgun (WGS) entry which is preliminary data.</text>
</comment>
<feature type="domain" description="BZIP" evidence="11">
    <location>
        <begin position="348"/>
        <end position="411"/>
    </location>
</feature>
<dbReference type="GO" id="GO:0005789">
    <property type="term" value="C:endoplasmic reticulum membrane"/>
    <property type="evidence" value="ECO:0007669"/>
    <property type="project" value="UniProtKB-SubCell"/>
</dbReference>
<feature type="compositionally biased region" description="Polar residues" evidence="9">
    <location>
        <begin position="254"/>
        <end position="279"/>
    </location>
</feature>
<sequence length="864" mass="94285">MSPSQIKTVTTMADPMVADPSNADLSDLDALPIPPLDPTFFSFPDHDHDNTLDLLSFTENDVVDDLDFDITFDDLHIPSDFEDFLNSFTIDPPGFNPVLVESEFESGLFNHRIYEPELCQIPGNNFSTGATRSNSNSPELYQITGDQSYIAARVSSLNLMESRQTSGDRSSSGARVSNLTSAEFCNVPGDRVSIGAGVSISASPELCQMSGDHCLDVSGYLKVPLSDSVESNGDCSHGSENKDLETCEQEVFEPTSSQGSGNCVSNASETLNSSSHGSGNYTRGVNHSPNSANNLINTVVDQEHKLKEMGSKKCLLKRKQENEDLYTESITNKCQRSNNVENPINEEEEKKKARLIRNRDSAQLSRQRKKHYVEELEDKVGSMHSTIQDLNAKIAYMMTENVSLRQQFSGNAMCPPPQMASPGVGMYPHPPMAHMAYPWMPSLPYFMKPLGSQVPLVPIPKLKPQQPVSAPRAKKFESKKSEGKIKKVASVSFLGLLFFILLFGGLVPMVNVKYGAMRESHTGVSDYVGNRIYDRQHGRVLSIKGHLNQTDHKNGIGLTNEKLGIHCGRGHVGGAESNVEQKQGGSDPLPDLDEFVQMASASEPLPAFLYVPRNDKLVKLDGNLIIHSVMASEKAMASREDVRVKSGSETGLAIPGNLALAIPISGVGRNNGIQTQLYISPTERQMALVSGSADDNWKSTVADGKLQQWFREGLTGPMLSSGICTEVFQFEVSPASASGGIVPAASLRNVSAEHRENSTHLNRRRNRRILHDLPIPLAGSSHNLTEEHMHKNPEAQNFHGNNSRSSVVVSVLVDPREAGDNYGDGVMGPKSLPRIFVVLLIDSVKYVTYSCILPLKGSGPHLVG</sequence>
<gene>
    <name evidence="12" type="ORF">ILEXP_LOCUS20927</name>
</gene>
<keyword evidence="10" id="KW-0472">Membrane</keyword>
<evidence type="ECO:0000256" key="1">
    <source>
        <dbReference type="ARBA" id="ARBA00004123"/>
    </source>
</evidence>
<dbReference type="GO" id="GO:0003677">
    <property type="term" value="F:DNA binding"/>
    <property type="evidence" value="ECO:0007669"/>
    <property type="project" value="UniProtKB-KW"/>
</dbReference>
<keyword evidence="4" id="KW-0805">Transcription regulation</keyword>
<evidence type="ECO:0000256" key="3">
    <source>
        <dbReference type="ARBA" id="ARBA00007163"/>
    </source>
</evidence>
<feature type="region of interest" description="Disordered" evidence="9">
    <location>
        <begin position="249"/>
        <end position="279"/>
    </location>
</feature>
<dbReference type="AlphaFoldDB" id="A0ABC8S974"/>
<evidence type="ECO:0000256" key="6">
    <source>
        <dbReference type="ARBA" id="ARBA00023163"/>
    </source>
</evidence>
<dbReference type="Pfam" id="PF00170">
    <property type="entry name" value="bZIP_1"/>
    <property type="match status" value="1"/>
</dbReference>
<keyword evidence="5" id="KW-0238">DNA-binding</keyword>
<evidence type="ECO:0000256" key="7">
    <source>
        <dbReference type="ARBA" id="ARBA00023242"/>
    </source>
</evidence>
<organism evidence="12 13">
    <name type="scientific">Ilex paraguariensis</name>
    <name type="common">yerba mate</name>
    <dbReference type="NCBI Taxonomy" id="185542"/>
    <lineage>
        <taxon>Eukaryota</taxon>
        <taxon>Viridiplantae</taxon>
        <taxon>Streptophyta</taxon>
        <taxon>Embryophyta</taxon>
        <taxon>Tracheophyta</taxon>
        <taxon>Spermatophyta</taxon>
        <taxon>Magnoliopsida</taxon>
        <taxon>eudicotyledons</taxon>
        <taxon>Gunneridae</taxon>
        <taxon>Pentapetalae</taxon>
        <taxon>asterids</taxon>
        <taxon>campanulids</taxon>
        <taxon>Aquifoliales</taxon>
        <taxon>Aquifoliaceae</taxon>
        <taxon>Ilex</taxon>
    </lineage>
</organism>
<dbReference type="PROSITE" id="PS50217">
    <property type="entry name" value="BZIP"/>
    <property type="match status" value="1"/>
</dbReference>
<reference evidence="12 13" key="1">
    <citation type="submission" date="2024-02" db="EMBL/GenBank/DDBJ databases">
        <authorList>
            <person name="Vignale AGUSTIN F."/>
            <person name="Sosa J E."/>
            <person name="Modenutti C."/>
        </authorList>
    </citation>
    <scope>NUCLEOTIDE SEQUENCE [LARGE SCALE GENOMIC DNA]</scope>
</reference>
<evidence type="ECO:0000256" key="4">
    <source>
        <dbReference type="ARBA" id="ARBA00023015"/>
    </source>
</evidence>
<evidence type="ECO:0000256" key="10">
    <source>
        <dbReference type="SAM" id="Phobius"/>
    </source>
</evidence>
<dbReference type="Gene3D" id="1.20.5.170">
    <property type="match status" value="1"/>
</dbReference>
<dbReference type="PANTHER" id="PTHR47416:SF3">
    <property type="entry name" value="BZIP TRANSCRIPTION FACTOR 17-RELATED"/>
    <property type="match status" value="1"/>
</dbReference>
<dbReference type="GO" id="GO:0005634">
    <property type="term" value="C:nucleus"/>
    <property type="evidence" value="ECO:0007669"/>
    <property type="project" value="UniProtKB-SubCell"/>
</dbReference>
<evidence type="ECO:0000256" key="5">
    <source>
        <dbReference type="ARBA" id="ARBA00023125"/>
    </source>
</evidence>
<evidence type="ECO:0000256" key="2">
    <source>
        <dbReference type="ARBA" id="ARBA00004389"/>
    </source>
</evidence>
<evidence type="ECO:0000313" key="12">
    <source>
        <dbReference type="EMBL" id="CAK9152696.1"/>
    </source>
</evidence>
<evidence type="ECO:0000256" key="8">
    <source>
        <dbReference type="SAM" id="Coils"/>
    </source>
</evidence>
<evidence type="ECO:0000259" key="11">
    <source>
        <dbReference type="PROSITE" id="PS50217"/>
    </source>
</evidence>
<dbReference type="SUPFAM" id="SSF57959">
    <property type="entry name" value="Leucine zipper domain"/>
    <property type="match status" value="1"/>
</dbReference>
<proteinExistence type="inferred from homology"/>
<dbReference type="InterPro" id="IPR046347">
    <property type="entry name" value="bZIP_sf"/>
</dbReference>
<keyword evidence="8" id="KW-0175">Coiled coil</keyword>
<dbReference type="SMART" id="SM00338">
    <property type="entry name" value="BRLZ"/>
    <property type="match status" value="1"/>
</dbReference>
<keyword evidence="13" id="KW-1185">Reference proteome</keyword>
<feature type="transmembrane region" description="Helical" evidence="10">
    <location>
        <begin position="488"/>
        <end position="510"/>
    </location>
</feature>
<dbReference type="InterPro" id="IPR004827">
    <property type="entry name" value="bZIP"/>
</dbReference>
<evidence type="ECO:0000256" key="9">
    <source>
        <dbReference type="SAM" id="MobiDB-lite"/>
    </source>
</evidence>
<keyword evidence="7" id="KW-0539">Nucleus</keyword>
<keyword evidence="10" id="KW-1133">Transmembrane helix</keyword>
<feature type="coiled-coil region" evidence="8">
    <location>
        <begin position="345"/>
        <end position="393"/>
    </location>
</feature>
<comment type="similarity">
    <text evidence="3">Belongs to the bZIP family.</text>
</comment>
<dbReference type="Proteomes" id="UP001642360">
    <property type="component" value="Unassembled WGS sequence"/>
</dbReference>